<evidence type="ECO:0000256" key="2">
    <source>
        <dbReference type="ARBA" id="ARBA00011233"/>
    </source>
</evidence>
<evidence type="ECO:0000256" key="15">
    <source>
        <dbReference type="ARBA" id="ARBA00048715"/>
    </source>
</evidence>
<dbReference type="PROSITE" id="PS00713">
    <property type="entry name" value="NA_DICARBOXYL_SYMP_1"/>
    <property type="match status" value="1"/>
</dbReference>
<evidence type="ECO:0000256" key="10">
    <source>
        <dbReference type="ARBA" id="ARBA00022989"/>
    </source>
</evidence>
<name>S7N3R7_MYOBR</name>
<comment type="catalytic activity">
    <reaction evidence="15">
        <text>K(+)(in) + L-aspartate(out) + 3 Na(+)(out) + H(+)(out) = K(+)(out) + L-aspartate(in) + 3 Na(+)(in) + H(+)(in)</text>
        <dbReference type="Rhea" id="RHEA:70851"/>
        <dbReference type="ChEBI" id="CHEBI:15378"/>
        <dbReference type="ChEBI" id="CHEBI:29101"/>
        <dbReference type="ChEBI" id="CHEBI:29103"/>
        <dbReference type="ChEBI" id="CHEBI:29991"/>
    </reaction>
</comment>
<reference evidence="18 19" key="1">
    <citation type="journal article" date="2013" name="Nat. Commun.">
        <title>Genome analysis reveals insights into physiology and longevity of the Brandt's bat Myotis brandtii.</title>
        <authorList>
            <person name="Seim I."/>
            <person name="Fang X."/>
            <person name="Xiong Z."/>
            <person name="Lobanov A.V."/>
            <person name="Huang Z."/>
            <person name="Ma S."/>
            <person name="Feng Y."/>
            <person name="Turanov A.A."/>
            <person name="Zhu Y."/>
            <person name="Lenz T.L."/>
            <person name="Gerashchenko M.V."/>
            <person name="Fan D."/>
            <person name="Hee Yim S."/>
            <person name="Yao X."/>
            <person name="Jordan D."/>
            <person name="Xiong Y."/>
            <person name="Ma Y."/>
            <person name="Lyapunov A.N."/>
            <person name="Chen G."/>
            <person name="Kulakova O.I."/>
            <person name="Sun Y."/>
            <person name="Lee S.G."/>
            <person name="Bronson R.T."/>
            <person name="Moskalev A.A."/>
            <person name="Sunyaev S.R."/>
            <person name="Zhang G."/>
            <person name="Krogh A."/>
            <person name="Wang J."/>
            <person name="Gladyshev V.N."/>
        </authorList>
    </citation>
    <scope>NUCLEOTIDE SEQUENCE [LARGE SCALE GENOMIC DNA]</scope>
</reference>
<keyword evidence="10 17" id="KW-1133">Transmembrane helix</keyword>
<evidence type="ECO:0000256" key="12">
    <source>
        <dbReference type="ARBA" id="ARBA00023136"/>
    </source>
</evidence>
<dbReference type="GO" id="GO:0015175">
    <property type="term" value="F:neutral L-amino acid transmembrane transporter activity"/>
    <property type="evidence" value="ECO:0007669"/>
    <property type="project" value="TreeGrafter"/>
</dbReference>
<evidence type="ECO:0000256" key="4">
    <source>
        <dbReference type="ARBA" id="ARBA00022475"/>
    </source>
</evidence>
<dbReference type="GO" id="GO:0046872">
    <property type="term" value="F:metal ion binding"/>
    <property type="evidence" value="ECO:0007669"/>
    <property type="project" value="UniProtKB-KW"/>
</dbReference>
<evidence type="ECO:0000256" key="17">
    <source>
        <dbReference type="RuleBase" id="RU361216"/>
    </source>
</evidence>
<dbReference type="GO" id="GO:0098712">
    <property type="term" value="P:L-glutamate import across plasma membrane"/>
    <property type="evidence" value="ECO:0007669"/>
    <property type="project" value="TreeGrafter"/>
</dbReference>
<evidence type="ECO:0000256" key="13">
    <source>
        <dbReference type="ARBA" id="ARBA00023180"/>
    </source>
</evidence>
<evidence type="ECO:0000256" key="16">
    <source>
        <dbReference type="ARBA" id="ARBA00049118"/>
    </source>
</evidence>
<evidence type="ECO:0000256" key="7">
    <source>
        <dbReference type="ARBA" id="ARBA00022847"/>
    </source>
</evidence>
<evidence type="ECO:0000256" key="14">
    <source>
        <dbReference type="ARBA" id="ARBA00047601"/>
    </source>
</evidence>
<comment type="similarity">
    <text evidence="17">Belongs to the dicarboxylate/amino acid:cation symporter (DAACS) (TC 2.A.23) family.</text>
</comment>
<keyword evidence="11" id="KW-0915">Sodium</keyword>
<dbReference type="AlphaFoldDB" id="S7N3R7"/>
<keyword evidence="6" id="KW-0479">Metal-binding</keyword>
<feature type="transmembrane region" description="Helical" evidence="17">
    <location>
        <begin position="73"/>
        <end position="91"/>
    </location>
</feature>
<sequence length="141" mass="16306">MQRFQQGVRKRTLLAKKKVQNITKEDVKNYLFRNAFVLLTVTAVIVGTILGFTLRPYRMTYREVKYFSFPGELLMRMLQMLVLPLIISSLVTDKLLVSFFLEKIFAIVSGPQAASQYDLRSGVRFLDFLMKERGVATIVFI</sequence>
<keyword evidence="4" id="KW-1003">Cell membrane</keyword>
<dbReference type="InterPro" id="IPR036458">
    <property type="entry name" value="Na:dicarbo_symporter_sf"/>
</dbReference>
<evidence type="ECO:0000256" key="5">
    <source>
        <dbReference type="ARBA" id="ARBA00022692"/>
    </source>
</evidence>
<evidence type="ECO:0000256" key="3">
    <source>
        <dbReference type="ARBA" id="ARBA00022448"/>
    </source>
</evidence>
<dbReference type="Proteomes" id="UP000052978">
    <property type="component" value="Unassembled WGS sequence"/>
</dbReference>
<proteinExistence type="inferred from homology"/>
<evidence type="ECO:0000313" key="18">
    <source>
        <dbReference type="EMBL" id="EPQ11671.1"/>
    </source>
</evidence>
<dbReference type="InterPro" id="IPR001991">
    <property type="entry name" value="Na-dicarboxylate_symporter"/>
</dbReference>
<comment type="caution">
    <text evidence="17">Lacks conserved residue(s) required for the propagation of feature annotation.</text>
</comment>
<keyword evidence="3 17" id="KW-0813">Transport</keyword>
<evidence type="ECO:0000256" key="8">
    <source>
        <dbReference type="ARBA" id="ARBA00022958"/>
    </source>
</evidence>
<feature type="transmembrane region" description="Helical" evidence="17">
    <location>
        <begin position="30"/>
        <end position="53"/>
    </location>
</feature>
<dbReference type="GO" id="GO:0015501">
    <property type="term" value="F:glutamate:sodium symporter activity"/>
    <property type="evidence" value="ECO:0007669"/>
    <property type="project" value="TreeGrafter"/>
</dbReference>
<keyword evidence="9" id="KW-0029">Amino-acid transport</keyword>
<dbReference type="PANTHER" id="PTHR11958:SF24">
    <property type="entry name" value="EXCITATORY AMINO ACID TRANSPORTER 1"/>
    <property type="match status" value="1"/>
</dbReference>
<dbReference type="InterPro" id="IPR018107">
    <property type="entry name" value="Na-dicarboxylate_symporter_CS"/>
</dbReference>
<accession>S7N3R7</accession>
<dbReference type="Pfam" id="PF00375">
    <property type="entry name" value="SDF"/>
    <property type="match status" value="1"/>
</dbReference>
<dbReference type="GO" id="GO:0005313">
    <property type="term" value="F:L-glutamate transmembrane transporter activity"/>
    <property type="evidence" value="ECO:0007669"/>
    <property type="project" value="TreeGrafter"/>
</dbReference>
<comment type="catalytic activity">
    <reaction evidence="14">
        <text>K(+)(in) + L-glutamate(out) + 3 Na(+)(out) + H(+)(out) = K(+)(out) + L-glutamate(in) + 3 Na(+)(in) + H(+)(in)</text>
        <dbReference type="Rhea" id="RHEA:70699"/>
        <dbReference type="ChEBI" id="CHEBI:15378"/>
        <dbReference type="ChEBI" id="CHEBI:29101"/>
        <dbReference type="ChEBI" id="CHEBI:29103"/>
        <dbReference type="ChEBI" id="CHEBI:29985"/>
    </reaction>
</comment>
<dbReference type="SUPFAM" id="SSF118215">
    <property type="entry name" value="Proton glutamate symport protein"/>
    <property type="match status" value="1"/>
</dbReference>
<keyword evidence="19" id="KW-1185">Reference proteome</keyword>
<comment type="subcellular location">
    <subcellularLocation>
        <location evidence="1">Cell membrane</location>
        <topology evidence="1">Multi-pass membrane protein</topology>
    </subcellularLocation>
    <subcellularLocation>
        <location evidence="17">Membrane</location>
        <topology evidence="17">Multi-pass membrane protein</topology>
    </subcellularLocation>
</comment>
<comment type="catalytic activity">
    <reaction evidence="16">
        <text>D-aspartate(out) + K(+)(in) + 3 Na(+)(out) + H(+)(out) = D-aspartate(in) + K(+)(out) + 3 Na(+)(in) + H(+)(in)</text>
        <dbReference type="Rhea" id="RHEA:71379"/>
        <dbReference type="ChEBI" id="CHEBI:15378"/>
        <dbReference type="ChEBI" id="CHEBI:29101"/>
        <dbReference type="ChEBI" id="CHEBI:29103"/>
        <dbReference type="ChEBI" id="CHEBI:29990"/>
    </reaction>
</comment>
<dbReference type="GO" id="GO:0140009">
    <property type="term" value="P:L-aspartate import across plasma membrane"/>
    <property type="evidence" value="ECO:0007669"/>
    <property type="project" value="TreeGrafter"/>
</dbReference>
<keyword evidence="12 17" id="KW-0472">Membrane</keyword>
<protein>
    <recommendedName>
        <fullName evidence="17">Amino acid transporter</fullName>
    </recommendedName>
</protein>
<dbReference type="Gene3D" id="1.10.3860.10">
    <property type="entry name" value="Sodium:dicarboxylate symporter"/>
    <property type="match status" value="1"/>
</dbReference>
<keyword evidence="13" id="KW-0325">Glycoprotein</keyword>
<dbReference type="PRINTS" id="PR00173">
    <property type="entry name" value="EDTRNSPORT"/>
</dbReference>
<comment type="subunit">
    <text evidence="2">Homotrimer.</text>
</comment>
<evidence type="ECO:0000256" key="11">
    <source>
        <dbReference type="ARBA" id="ARBA00023053"/>
    </source>
</evidence>
<dbReference type="PANTHER" id="PTHR11958">
    <property type="entry name" value="SODIUM/DICARBOXYLATE SYMPORTER-RELATED"/>
    <property type="match status" value="1"/>
</dbReference>
<keyword evidence="5 17" id="KW-0812">Transmembrane</keyword>
<dbReference type="InterPro" id="IPR050746">
    <property type="entry name" value="DAACS"/>
</dbReference>
<evidence type="ECO:0000256" key="9">
    <source>
        <dbReference type="ARBA" id="ARBA00022970"/>
    </source>
</evidence>
<dbReference type="GO" id="GO:0070779">
    <property type="term" value="P:D-aspartate import across plasma membrane"/>
    <property type="evidence" value="ECO:0007669"/>
    <property type="project" value="TreeGrafter"/>
</dbReference>
<dbReference type="GO" id="GO:0005886">
    <property type="term" value="C:plasma membrane"/>
    <property type="evidence" value="ECO:0007669"/>
    <property type="project" value="UniProtKB-SubCell"/>
</dbReference>
<evidence type="ECO:0000256" key="1">
    <source>
        <dbReference type="ARBA" id="ARBA00004651"/>
    </source>
</evidence>
<organism evidence="18 19">
    <name type="scientific">Myotis brandtii</name>
    <name type="common">Brandt's bat</name>
    <dbReference type="NCBI Taxonomy" id="109478"/>
    <lineage>
        <taxon>Eukaryota</taxon>
        <taxon>Metazoa</taxon>
        <taxon>Chordata</taxon>
        <taxon>Craniata</taxon>
        <taxon>Vertebrata</taxon>
        <taxon>Euteleostomi</taxon>
        <taxon>Mammalia</taxon>
        <taxon>Eutheria</taxon>
        <taxon>Laurasiatheria</taxon>
        <taxon>Chiroptera</taxon>
        <taxon>Yangochiroptera</taxon>
        <taxon>Vespertilionidae</taxon>
        <taxon>Myotis</taxon>
    </lineage>
</organism>
<keyword evidence="8" id="KW-0630">Potassium</keyword>
<evidence type="ECO:0000256" key="6">
    <source>
        <dbReference type="ARBA" id="ARBA00022723"/>
    </source>
</evidence>
<keyword evidence="7 17" id="KW-0769">Symport</keyword>
<gene>
    <name evidence="18" type="ORF">D623_10029269</name>
</gene>
<evidence type="ECO:0000313" key="19">
    <source>
        <dbReference type="Proteomes" id="UP000052978"/>
    </source>
</evidence>
<dbReference type="EMBL" id="KE163354">
    <property type="protein sequence ID" value="EPQ11671.1"/>
    <property type="molecule type" value="Genomic_DNA"/>
</dbReference>